<evidence type="ECO:0000259" key="9">
    <source>
        <dbReference type="PROSITE" id="PS50053"/>
    </source>
</evidence>
<keyword evidence="4" id="KW-0645">Protease</keyword>
<dbReference type="EMBL" id="HBGH01011913">
    <property type="protein sequence ID" value="CAD9234536.1"/>
    <property type="molecule type" value="Transcribed_RNA"/>
</dbReference>
<evidence type="ECO:0000313" key="10">
    <source>
        <dbReference type="EMBL" id="CAD9234536.1"/>
    </source>
</evidence>
<dbReference type="PROSITE" id="PS50053">
    <property type="entry name" value="UBIQUITIN_2"/>
    <property type="match status" value="1"/>
</dbReference>
<keyword evidence="6" id="KW-0378">Hydrolase</keyword>
<dbReference type="PANTHER" id="PTHR12917">
    <property type="entry name" value="ASPARTYL PROTEASE DDI-RELATED"/>
    <property type="match status" value="1"/>
</dbReference>
<feature type="compositionally biased region" description="Basic and acidic residues" evidence="7">
    <location>
        <begin position="341"/>
        <end position="350"/>
    </location>
</feature>
<gene>
    <name evidence="10" type="ORF">CCAE0312_LOCUS6625</name>
</gene>
<evidence type="ECO:0000256" key="7">
    <source>
        <dbReference type="SAM" id="MobiDB-lite"/>
    </source>
</evidence>
<dbReference type="PANTHER" id="PTHR12917:SF1">
    <property type="entry name" value="AT13091P"/>
    <property type="match status" value="1"/>
</dbReference>
<evidence type="ECO:0000256" key="3">
    <source>
        <dbReference type="ARBA" id="ARBA00022490"/>
    </source>
</evidence>
<dbReference type="Pfam" id="PF09668">
    <property type="entry name" value="Asp_protease"/>
    <property type="match status" value="1"/>
</dbReference>
<dbReference type="InterPro" id="IPR000626">
    <property type="entry name" value="Ubiquitin-like_dom"/>
</dbReference>
<keyword evidence="5" id="KW-0064">Aspartyl protease</keyword>
<dbReference type="SMART" id="SM00165">
    <property type="entry name" value="UBA"/>
    <property type="match status" value="1"/>
</dbReference>
<name>A0A7S1TH76_9RHOD</name>
<dbReference type="InterPro" id="IPR019103">
    <property type="entry name" value="Peptidase_aspartic_DDI1-type"/>
</dbReference>
<evidence type="ECO:0000256" key="1">
    <source>
        <dbReference type="ARBA" id="ARBA00004496"/>
    </source>
</evidence>
<evidence type="ECO:0000256" key="4">
    <source>
        <dbReference type="ARBA" id="ARBA00022670"/>
    </source>
</evidence>
<evidence type="ECO:0000259" key="8">
    <source>
        <dbReference type="PROSITE" id="PS50030"/>
    </source>
</evidence>
<dbReference type="Gene3D" id="3.10.20.90">
    <property type="entry name" value="Phosphatidylinositol 3-kinase Catalytic Subunit, Chain A, domain 1"/>
    <property type="match status" value="1"/>
</dbReference>
<dbReference type="GO" id="GO:0006508">
    <property type="term" value="P:proteolysis"/>
    <property type="evidence" value="ECO:0007669"/>
    <property type="project" value="UniProtKB-KW"/>
</dbReference>
<keyword evidence="3" id="KW-0963">Cytoplasm</keyword>
<dbReference type="SUPFAM" id="SSF46934">
    <property type="entry name" value="UBA-like"/>
    <property type="match status" value="1"/>
</dbReference>
<dbReference type="Pfam" id="PF00240">
    <property type="entry name" value="ubiquitin"/>
    <property type="match status" value="1"/>
</dbReference>
<comment type="similarity">
    <text evidence="2">Belongs to the DDI1 family.</text>
</comment>
<dbReference type="SUPFAM" id="SSF54236">
    <property type="entry name" value="Ubiquitin-like"/>
    <property type="match status" value="1"/>
</dbReference>
<feature type="domain" description="UBA" evidence="8">
    <location>
        <begin position="380"/>
        <end position="419"/>
    </location>
</feature>
<protein>
    <recommendedName>
        <fullName evidence="11">DNA damage-inducible protein 1</fullName>
    </recommendedName>
</protein>
<dbReference type="GO" id="GO:0004190">
    <property type="term" value="F:aspartic-type endopeptidase activity"/>
    <property type="evidence" value="ECO:0007669"/>
    <property type="project" value="UniProtKB-KW"/>
</dbReference>
<comment type="subcellular location">
    <subcellularLocation>
        <location evidence="1">Cytoplasm</location>
    </subcellularLocation>
</comment>
<dbReference type="InterPro" id="IPR009060">
    <property type="entry name" value="UBA-like_sf"/>
</dbReference>
<dbReference type="PROSITE" id="PS50030">
    <property type="entry name" value="UBA"/>
    <property type="match status" value="1"/>
</dbReference>
<feature type="domain" description="Ubiquitin-like" evidence="9">
    <location>
        <begin position="1"/>
        <end position="80"/>
    </location>
</feature>
<dbReference type="SUPFAM" id="SSF50630">
    <property type="entry name" value="Acid proteases"/>
    <property type="match status" value="1"/>
</dbReference>
<accession>A0A7S1TH76</accession>
<evidence type="ECO:0008006" key="11">
    <source>
        <dbReference type="Google" id="ProtNLM"/>
    </source>
</evidence>
<dbReference type="CDD" id="cd01796">
    <property type="entry name" value="Ubl_Ddi1_like"/>
    <property type="match status" value="1"/>
</dbReference>
<proteinExistence type="inferred from homology"/>
<dbReference type="Gene3D" id="2.40.70.10">
    <property type="entry name" value="Acid Proteases"/>
    <property type="match status" value="1"/>
</dbReference>
<sequence length="423" mass="46800">MRVSVTLESNGSISTFEVEADSPMENLSLLIEVELGVPTSEQVLFLDGNYLSQQALAMTVGECGLKDGDMVLVRSRLNVSRGLGAPTRSTVERRMDIFEQQAMELINGAQNNPAIMQRLEHHPEMHRAVVNQDVETVARLARELHEQRERQREAHSRDEQILMSDPFSAEAQRIIEQRIQNENIASNLEAGLEHNPEAFGAVIMLFIPAKINGQQVLAFVDSGAQSTIISKDCAERVGILRLLDTRFQGIAKGVGTAKILGRVHLALLSVGDQVLECTFTVLESFGYDILLGLDMMRKYQVILDLKDNCLRIHEAVIPFLAEKDVPRRFLGGQVGPPSSSEAREAPDLDRVSQPSSNPNLGDQTVQDVSTPSGPSREVRNLTNKVRRLMELGFSSDEANDALENTQGNEEAAASWLVNRKYGF</sequence>
<dbReference type="InterPro" id="IPR015940">
    <property type="entry name" value="UBA"/>
</dbReference>
<evidence type="ECO:0000256" key="5">
    <source>
        <dbReference type="ARBA" id="ARBA00022750"/>
    </source>
</evidence>
<dbReference type="AlphaFoldDB" id="A0A7S1TH76"/>
<dbReference type="Gene3D" id="1.10.8.10">
    <property type="entry name" value="DNA helicase RuvA subunit, C-terminal domain"/>
    <property type="match status" value="1"/>
</dbReference>
<organism evidence="10">
    <name type="scientific">Compsopogon caeruleus</name>
    <dbReference type="NCBI Taxonomy" id="31354"/>
    <lineage>
        <taxon>Eukaryota</taxon>
        <taxon>Rhodophyta</taxon>
        <taxon>Compsopogonophyceae</taxon>
        <taxon>Compsopogonales</taxon>
        <taxon>Compsopogonaceae</taxon>
        <taxon>Compsopogon</taxon>
    </lineage>
</organism>
<dbReference type="InterPro" id="IPR033882">
    <property type="entry name" value="DDI1_N"/>
</dbReference>
<evidence type="ECO:0000256" key="6">
    <source>
        <dbReference type="ARBA" id="ARBA00022801"/>
    </source>
</evidence>
<dbReference type="CDD" id="cd05479">
    <property type="entry name" value="RP_DDI"/>
    <property type="match status" value="1"/>
</dbReference>
<dbReference type="InterPro" id="IPR021109">
    <property type="entry name" value="Peptidase_aspartic_dom_sf"/>
</dbReference>
<dbReference type="Pfam" id="PF00627">
    <property type="entry name" value="UBA"/>
    <property type="match status" value="1"/>
</dbReference>
<dbReference type="InterPro" id="IPR029071">
    <property type="entry name" value="Ubiquitin-like_domsf"/>
</dbReference>
<evidence type="ECO:0000256" key="2">
    <source>
        <dbReference type="ARBA" id="ARBA00009136"/>
    </source>
</evidence>
<feature type="compositionally biased region" description="Polar residues" evidence="7">
    <location>
        <begin position="352"/>
        <end position="373"/>
    </location>
</feature>
<reference evidence="10" key="1">
    <citation type="submission" date="2021-01" db="EMBL/GenBank/DDBJ databases">
        <authorList>
            <person name="Corre E."/>
            <person name="Pelletier E."/>
            <person name="Niang G."/>
            <person name="Scheremetjew M."/>
            <person name="Finn R."/>
            <person name="Kale V."/>
            <person name="Holt S."/>
            <person name="Cochrane G."/>
            <person name="Meng A."/>
            <person name="Brown T."/>
            <person name="Cohen L."/>
        </authorList>
    </citation>
    <scope>NUCLEOTIDE SEQUENCE</scope>
    <source>
        <strain evidence="10">SAG 36.94</strain>
    </source>
</reference>
<feature type="region of interest" description="Disordered" evidence="7">
    <location>
        <begin position="330"/>
        <end position="381"/>
    </location>
</feature>
<dbReference type="GO" id="GO:0005737">
    <property type="term" value="C:cytoplasm"/>
    <property type="evidence" value="ECO:0007669"/>
    <property type="project" value="UniProtKB-SubCell"/>
</dbReference>